<comment type="similarity">
    <text evidence="2">Belongs to the membrane fusion protein (MFP) (TC 8.A.1) family.</text>
</comment>
<dbReference type="PANTHER" id="PTHR30469:SF36">
    <property type="entry name" value="BLL3903 PROTEIN"/>
    <property type="match status" value="1"/>
</dbReference>
<dbReference type="Pfam" id="PF25967">
    <property type="entry name" value="RND-MFP_C"/>
    <property type="match status" value="1"/>
</dbReference>
<evidence type="ECO:0000313" key="9">
    <source>
        <dbReference type="Proteomes" id="UP000317519"/>
    </source>
</evidence>
<evidence type="ECO:0000256" key="3">
    <source>
        <dbReference type="ARBA" id="ARBA00022448"/>
    </source>
</evidence>
<dbReference type="Gene3D" id="1.10.287.470">
    <property type="entry name" value="Helix hairpin bin"/>
    <property type="match status" value="1"/>
</dbReference>
<dbReference type="Gene3D" id="2.40.50.100">
    <property type="match status" value="1"/>
</dbReference>
<dbReference type="PANTHER" id="PTHR30469">
    <property type="entry name" value="MULTIDRUG RESISTANCE PROTEIN MDTA"/>
    <property type="match status" value="1"/>
</dbReference>
<evidence type="ECO:0000259" key="5">
    <source>
        <dbReference type="Pfam" id="PF25917"/>
    </source>
</evidence>
<organism evidence="8 9">
    <name type="scientific">Flavobacterium tiangeerense</name>
    <dbReference type="NCBI Taxonomy" id="459471"/>
    <lineage>
        <taxon>Bacteria</taxon>
        <taxon>Pseudomonadati</taxon>
        <taxon>Bacteroidota</taxon>
        <taxon>Flavobacteriia</taxon>
        <taxon>Flavobacteriales</taxon>
        <taxon>Flavobacteriaceae</taxon>
        <taxon>Flavobacterium</taxon>
    </lineage>
</organism>
<feature type="transmembrane region" description="Helical" evidence="4">
    <location>
        <begin position="20"/>
        <end position="40"/>
    </location>
</feature>
<dbReference type="SUPFAM" id="SSF111369">
    <property type="entry name" value="HlyD-like secretion proteins"/>
    <property type="match status" value="1"/>
</dbReference>
<dbReference type="EMBL" id="VLKO01000004">
    <property type="protein sequence ID" value="TWI00627.1"/>
    <property type="molecule type" value="Genomic_DNA"/>
</dbReference>
<protein>
    <submittedName>
        <fullName evidence="8">Membrane fusion protein (Multidrug efflux system)</fullName>
    </submittedName>
</protein>
<dbReference type="Pfam" id="PF25917">
    <property type="entry name" value="BSH_RND"/>
    <property type="match status" value="1"/>
</dbReference>
<evidence type="ECO:0000256" key="2">
    <source>
        <dbReference type="ARBA" id="ARBA00009477"/>
    </source>
</evidence>
<dbReference type="Gene3D" id="2.40.30.170">
    <property type="match status" value="1"/>
</dbReference>
<feature type="domain" description="Multidrug resistance protein MdtA-like barrel-sandwich hybrid" evidence="5">
    <location>
        <begin position="86"/>
        <end position="205"/>
    </location>
</feature>
<evidence type="ECO:0000256" key="1">
    <source>
        <dbReference type="ARBA" id="ARBA00004196"/>
    </source>
</evidence>
<gene>
    <name evidence="8" type="ORF">IQ05_01284</name>
</gene>
<comment type="subcellular location">
    <subcellularLocation>
        <location evidence="1">Cell envelope</location>
    </subcellularLocation>
</comment>
<accession>A0ABY3FKV9</accession>
<evidence type="ECO:0000259" key="6">
    <source>
        <dbReference type="Pfam" id="PF25954"/>
    </source>
</evidence>
<dbReference type="InterPro" id="IPR058792">
    <property type="entry name" value="Beta-barrel_RND_2"/>
</dbReference>
<dbReference type="NCBIfam" id="TIGR01730">
    <property type="entry name" value="RND_mfp"/>
    <property type="match status" value="1"/>
</dbReference>
<keyword evidence="9" id="KW-1185">Reference proteome</keyword>
<dbReference type="InterPro" id="IPR058627">
    <property type="entry name" value="MdtA-like_C"/>
</dbReference>
<feature type="domain" description="Multidrug resistance protein MdtA-like C-terminal permuted SH3" evidence="7">
    <location>
        <begin position="297"/>
        <end position="355"/>
    </location>
</feature>
<dbReference type="InterPro" id="IPR006143">
    <property type="entry name" value="RND_pump_MFP"/>
</dbReference>
<feature type="domain" description="CusB-like beta-barrel" evidence="6">
    <location>
        <begin position="220"/>
        <end position="290"/>
    </location>
</feature>
<sequence length="369" mass="40117">MNLTYFIATKSYFTTQIMKIKYLVYAMLLIGFIGFIGYRISENKSEGGDSKDPKGKGKTMNVTGIVATPETFDNNLSLSGSIEANEQVEIRSEVSGIVEGIYFQEGSNVSKGQILFKVNDIELRAQLRQTTTREGLASENERRAKLLLQKEAISQEEYDLARADLKSAQAQSQLIKAQIAKTAVRAPFSGRIGLRSISPGTYITPAILVAKLVNTGKLKITFSIPEKYATQVKNNTSLSFKVAGSTEIFSAKVYAIEPEVEVATRTLQVRAIADNKNGILLPGTFADVELPLDIIKDAIVVPTEAVIPVQKGKKVFITSNGQAKEVMIETATRTASSLLVLSGLKPGDTVITSGVMSLKDETPVKVKIK</sequence>
<name>A0ABY3FKV9_9FLAO</name>
<proteinExistence type="inferred from homology"/>
<evidence type="ECO:0000256" key="4">
    <source>
        <dbReference type="SAM" id="Phobius"/>
    </source>
</evidence>
<dbReference type="Proteomes" id="UP000317519">
    <property type="component" value="Unassembled WGS sequence"/>
</dbReference>
<dbReference type="Pfam" id="PF25954">
    <property type="entry name" value="Beta-barrel_RND_2"/>
    <property type="match status" value="1"/>
</dbReference>
<dbReference type="Gene3D" id="2.40.420.20">
    <property type="match status" value="1"/>
</dbReference>
<evidence type="ECO:0000259" key="7">
    <source>
        <dbReference type="Pfam" id="PF25967"/>
    </source>
</evidence>
<keyword evidence="3" id="KW-0813">Transport</keyword>
<keyword evidence="4" id="KW-0472">Membrane</keyword>
<comment type="caution">
    <text evidence="8">The sequence shown here is derived from an EMBL/GenBank/DDBJ whole genome shotgun (WGS) entry which is preliminary data.</text>
</comment>
<keyword evidence="4" id="KW-1133">Transmembrane helix</keyword>
<reference evidence="8 9" key="1">
    <citation type="journal article" date="2015" name="Stand. Genomic Sci.">
        <title>Genomic Encyclopedia of Bacterial and Archaeal Type Strains, Phase III: the genomes of soil and plant-associated and newly described type strains.</title>
        <authorList>
            <person name="Whitman W.B."/>
            <person name="Woyke T."/>
            <person name="Klenk H.P."/>
            <person name="Zhou Y."/>
            <person name="Lilburn T.G."/>
            <person name="Beck B.J."/>
            <person name="De Vos P."/>
            <person name="Vandamme P."/>
            <person name="Eisen J.A."/>
            <person name="Garrity G."/>
            <person name="Hugenholtz P."/>
            <person name="Kyrpides N.C."/>
        </authorList>
    </citation>
    <scope>NUCLEOTIDE SEQUENCE [LARGE SCALE GENOMIC DNA]</scope>
    <source>
        <strain evidence="8 9">CGMCC 1.6847</strain>
    </source>
</reference>
<dbReference type="InterPro" id="IPR058625">
    <property type="entry name" value="MdtA-like_BSH"/>
</dbReference>
<keyword evidence="4" id="KW-0812">Transmembrane</keyword>
<evidence type="ECO:0000313" key="8">
    <source>
        <dbReference type="EMBL" id="TWI00627.1"/>
    </source>
</evidence>